<dbReference type="Pfam" id="PF14678">
    <property type="entry name" value="FANCI_S4"/>
    <property type="match status" value="1"/>
</dbReference>
<dbReference type="CDD" id="cd11720">
    <property type="entry name" value="FANCI"/>
    <property type="match status" value="1"/>
</dbReference>
<dbReference type="KEGG" id="bter:100643259"/>
<evidence type="ECO:0000259" key="3">
    <source>
        <dbReference type="Pfam" id="PF14676"/>
    </source>
</evidence>
<dbReference type="Pfam" id="PF14679">
    <property type="entry name" value="FANCI_HD1"/>
    <property type="match status" value="1"/>
</dbReference>
<dbReference type="InterPro" id="IPR026171">
    <property type="entry name" value="FANCI"/>
</dbReference>
<dbReference type="Pfam" id="PF14675">
    <property type="entry name" value="FANCI_S1"/>
    <property type="match status" value="1"/>
</dbReference>
<keyword evidence="8" id="KW-1185">Reference proteome</keyword>
<gene>
    <name evidence="9" type="primary">LOC100643259</name>
</gene>
<dbReference type="InterPro" id="IPR029310">
    <property type="entry name" value="FANCI_HD1"/>
</dbReference>
<dbReference type="InterPro" id="IPR029315">
    <property type="entry name" value="FANCI_S2"/>
</dbReference>
<dbReference type="PANTHER" id="PTHR21818">
    <property type="entry name" value="BC025462 PROTEIN"/>
    <property type="match status" value="1"/>
</dbReference>
<dbReference type="CTD" id="55215"/>
<dbReference type="Pfam" id="PF14680">
    <property type="entry name" value="FANCI_HD2"/>
    <property type="match status" value="1"/>
</dbReference>
<feature type="domain" description="FANCI helical" evidence="7">
    <location>
        <begin position="543"/>
        <end position="764"/>
    </location>
</feature>
<sequence>MSQRFEKLRERGNKSEICTFVQESSVEQLTRLIHSSICKSNGLKTLDDLLQAFSNSEACQTKRRKVIESTLKNLEETNISLGQANAIVNRIISDLPSYSKQHLVKLVDFCLTNIRNNDNELCSWKDLLPALLEALENEKYIVHADAEVSGTEYKSLIIKAICNYHWNVNLLPSLAKMFGDMVLDKTDRNEVLRTLCSALPNLPLDQVPSFTYQTLKLCPNQDNRKLLNALSKYFKLCYSKTSLSDDSNSLENIDIINLKEVQDIESTVLYHVYQAAQLNHENMKDFIRFLKHVSHAPEYVLQPFMLSVLMSVSTIYEDQIFEILRLVVVNSSLEKEKRQNSAWMRQLLPTPCNIIGIIRQVIDSSNKDRHLVLRGLTNLAFTLMNADQKSKNNATAMWSIGSEIIREIIKKRHETIPIVLQELINKIVAGGIPTTHYTDCLKYMCRELSIVVLDHQVWIITILERLLFLHPTVANQVLYAIFPLARVSPNIRENLLLTLRKALYRKGALKRQTAVTGYLEMLKYTNMHSQLSFRLSQFNDSMSASSRSTLTQVTLEYNSQRRKSVTDCDKTLYYEISDILKKTFTYEYETRLHLYEGLYGTVIKNPEITEILVDMLLSHLNLYLHTDDSTLPPVKLELCTDVHGVEVVLQEPIAQLIFTLQKTYINTVVKNSHTLEKLHDILKSLCRKMAITELEHLNLEHGTDLLHGDFPKPEIKLKNLGMVIGIYEALMAFRIGEWSKGNEESCHDTNNLFKGYTRLIDFIKKQNTKTKKSDGNKSKKDRDPNNTTKKPAKSNNIKIPNTIMDLDVIRQSLPLLFSRSSTQNDVALRRDHNFCCYILQTCEQLLQHTKSFIQDTSQLQNHNYINTYIDVGRLLYKYFVQNLDEALINDEQVTILALQCFKEISCCICTLLSSELPEFLNSIFEVQSKKEPKSTNINSQLQEIIFSLKSYLKKFLTEETHNDDREKVSLLLLQIIEQFTYKINFEDYNSEEMLECIKEIIQVEDIRSPIVPTIIQFFLNLEEHSQECGDTLNEICVELCEKAGNIDNAATELIANGSYKSIREDTILQVYNVLSGHIKQKLDSASWLLMRLKAEDTIARAPETIDEACKYKFEIPNQNFIIFIKNDIVLTGNNRLRDKERNLCRQLSYLAQALQTLANTLIKPGPSTDLTFKNLQYLYHLLGNLTKYFYAKSNDQNAAFQAVKFIQVVQIAGKSLKSAFYNLVTYVEENQNKLKLKSDSYAQRNKILKETKVIPRVVYEIEQFNKEILLLGKRTGIPLENYLKRSITRDFRIKNPQLIEGLEGMDVSLLNTQAPENTESETSNMNDCDSNSDDDTSQSKRLRVDD</sequence>
<dbReference type="SUPFAM" id="SSF48371">
    <property type="entry name" value="ARM repeat"/>
    <property type="match status" value="1"/>
</dbReference>
<evidence type="ECO:0000313" key="8">
    <source>
        <dbReference type="Proteomes" id="UP000835206"/>
    </source>
</evidence>
<proteinExistence type="predicted"/>
<evidence type="ECO:0000259" key="7">
    <source>
        <dbReference type="Pfam" id="PF14680"/>
    </source>
</evidence>
<reference evidence="9" key="1">
    <citation type="submission" date="2025-08" db="UniProtKB">
        <authorList>
            <consortium name="RefSeq"/>
        </authorList>
    </citation>
    <scope>IDENTIFICATION</scope>
</reference>
<dbReference type="RefSeq" id="XP_012172090.2">
    <property type="nucleotide sequence ID" value="XM_012316700.3"/>
</dbReference>
<feature type="region of interest" description="Disordered" evidence="1">
    <location>
        <begin position="1315"/>
        <end position="1346"/>
    </location>
</feature>
<feature type="domain" description="FANCI solenoid 4" evidence="5">
    <location>
        <begin position="1032"/>
        <end position="1298"/>
    </location>
</feature>
<feature type="domain" description="FANCI solenoid 2" evidence="3">
    <location>
        <begin position="372"/>
        <end position="519"/>
    </location>
</feature>
<dbReference type="GO" id="GO:0006281">
    <property type="term" value="P:DNA repair"/>
    <property type="evidence" value="ECO:0007669"/>
    <property type="project" value="InterPro"/>
</dbReference>
<evidence type="ECO:0000259" key="2">
    <source>
        <dbReference type="Pfam" id="PF14675"/>
    </source>
</evidence>
<dbReference type="Pfam" id="PF14676">
    <property type="entry name" value="FANCI_S2"/>
    <property type="match status" value="1"/>
</dbReference>
<dbReference type="PANTHER" id="PTHR21818:SF0">
    <property type="entry name" value="FANCONI ANEMIA GROUP I PROTEIN"/>
    <property type="match status" value="1"/>
</dbReference>
<dbReference type="GeneID" id="100643259"/>
<feature type="region of interest" description="Disordered" evidence="1">
    <location>
        <begin position="767"/>
        <end position="796"/>
    </location>
</feature>
<feature type="domain" description="FANCI solenoid 3" evidence="4">
    <location>
        <begin position="803"/>
        <end position="1009"/>
    </location>
</feature>
<dbReference type="InterPro" id="IPR029314">
    <property type="entry name" value="FANCI_S4"/>
</dbReference>
<protein>
    <submittedName>
        <fullName evidence="9">Fanconi anemia group I protein isoform X1</fullName>
    </submittedName>
</protein>
<feature type="compositionally biased region" description="Polar residues" evidence="1">
    <location>
        <begin position="785"/>
        <end position="796"/>
    </location>
</feature>
<evidence type="ECO:0000259" key="6">
    <source>
        <dbReference type="Pfam" id="PF14679"/>
    </source>
</evidence>
<feature type="compositionally biased region" description="Basic and acidic residues" evidence="1">
    <location>
        <begin position="771"/>
        <end position="784"/>
    </location>
</feature>
<accession>A0A9B2JUY6</accession>
<feature type="domain" description="FANCI helical" evidence="6">
    <location>
        <begin position="283"/>
        <end position="363"/>
    </location>
</feature>
<dbReference type="InterPro" id="IPR016024">
    <property type="entry name" value="ARM-type_fold"/>
</dbReference>
<evidence type="ECO:0000313" key="9">
    <source>
        <dbReference type="RefSeq" id="XP_012172090.2"/>
    </source>
</evidence>
<evidence type="ECO:0000259" key="4">
    <source>
        <dbReference type="Pfam" id="PF14677"/>
    </source>
</evidence>
<dbReference type="InterPro" id="IPR029308">
    <property type="entry name" value="FANCI_S1"/>
</dbReference>
<feature type="domain" description="FANCI solenoid 1" evidence="2">
    <location>
        <begin position="61"/>
        <end position="277"/>
    </location>
</feature>
<organism evidence="8 9">
    <name type="scientific">Bombus terrestris</name>
    <name type="common">Buff-tailed bumblebee</name>
    <name type="synonym">Apis terrestris</name>
    <dbReference type="NCBI Taxonomy" id="30195"/>
    <lineage>
        <taxon>Eukaryota</taxon>
        <taxon>Metazoa</taxon>
        <taxon>Ecdysozoa</taxon>
        <taxon>Arthropoda</taxon>
        <taxon>Hexapoda</taxon>
        <taxon>Insecta</taxon>
        <taxon>Pterygota</taxon>
        <taxon>Neoptera</taxon>
        <taxon>Endopterygota</taxon>
        <taxon>Hymenoptera</taxon>
        <taxon>Apocrita</taxon>
        <taxon>Aculeata</taxon>
        <taxon>Apoidea</taxon>
        <taxon>Anthophila</taxon>
        <taxon>Apidae</taxon>
        <taxon>Bombus</taxon>
        <taxon>Bombus</taxon>
    </lineage>
</organism>
<evidence type="ECO:0000259" key="5">
    <source>
        <dbReference type="Pfam" id="PF14678"/>
    </source>
</evidence>
<dbReference type="Proteomes" id="UP000835206">
    <property type="component" value="Chromosome 15"/>
</dbReference>
<dbReference type="Pfam" id="PF14677">
    <property type="entry name" value="FANCI_S3"/>
    <property type="match status" value="1"/>
</dbReference>
<dbReference type="InterPro" id="IPR029313">
    <property type="entry name" value="FANCI_S3"/>
</dbReference>
<name>A0A9B2JUY6_BOMTE</name>
<evidence type="ECO:0000256" key="1">
    <source>
        <dbReference type="SAM" id="MobiDB-lite"/>
    </source>
</evidence>
<dbReference type="GO" id="GO:0070182">
    <property type="term" value="F:DNA polymerase binding"/>
    <property type="evidence" value="ECO:0007669"/>
    <property type="project" value="TreeGrafter"/>
</dbReference>
<dbReference type="OrthoDB" id="195089at2759"/>
<dbReference type="InterPro" id="IPR029312">
    <property type="entry name" value="FANCI_HD2"/>
</dbReference>